<sequence>MRYEEEVCLNSSWTPAAQRLLNKRLWILGYYSEDFPGDMRAVNTLKYHSSRIDVYADFAFQLKSDGQFTGEINKTALETAIERGIPPLILFHNFNGKIFDPQPLRSVLSSNASQKNCIRHMMNLLPPSAAGVHVDFEGVESPYRIPYLSFLESLRAELHGRGLLLTIAIPAKRSEWEAPGYDFGRIGSLCDSITLMTYDEHYSGGSPGPIASLPWMTQTLDYAIRYIPNEKLLLGIPTYGYDWSSEPTRLVPMRDVPELIAQTNARPLWSDQAVEPYFYYWKGRIKHTVWYENEISCKIRFGFLKSYRLRGIAIWRLGYETSRFWQEVSSKILK</sequence>
<keyword evidence="2" id="KW-0378">Hydrolase</keyword>
<evidence type="ECO:0000313" key="2">
    <source>
        <dbReference type="EMBL" id="AET68940.1"/>
    </source>
</evidence>
<dbReference type="STRING" id="768706.Desor_3445"/>
<keyword evidence="3" id="KW-1185">Reference proteome</keyword>
<dbReference type="EMBL" id="CP003108">
    <property type="protein sequence ID" value="AET68940.1"/>
    <property type="molecule type" value="Genomic_DNA"/>
</dbReference>
<dbReference type="GO" id="GO:0016787">
    <property type="term" value="F:hydrolase activity"/>
    <property type="evidence" value="ECO:0007669"/>
    <property type="project" value="UniProtKB-KW"/>
</dbReference>
<dbReference type="Pfam" id="PF00704">
    <property type="entry name" value="Glyco_hydro_18"/>
    <property type="match status" value="1"/>
</dbReference>
<dbReference type="PROSITE" id="PS51910">
    <property type="entry name" value="GH18_2"/>
    <property type="match status" value="1"/>
</dbReference>
<dbReference type="InterPro" id="IPR029070">
    <property type="entry name" value="Chitinase_insertion_sf"/>
</dbReference>
<reference evidence="3" key="1">
    <citation type="submission" date="2011-11" db="EMBL/GenBank/DDBJ databases">
        <title>Complete sequence of Desulfosporosinus orientis DSM 765.</title>
        <authorList>
            <person name="Lucas S."/>
            <person name="Han J."/>
            <person name="Lapidus A."/>
            <person name="Cheng J.-F."/>
            <person name="Goodwin L."/>
            <person name="Pitluck S."/>
            <person name="Peters L."/>
            <person name="Ovchinnikova G."/>
            <person name="Teshima H."/>
            <person name="Detter J.C."/>
            <person name="Han C."/>
            <person name="Tapia R."/>
            <person name="Land M."/>
            <person name="Hauser L."/>
            <person name="Kyrpides N."/>
            <person name="Ivanova N."/>
            <person name="Pagani I."/>
            <person name="Pester M."/>
            <person name="Spring S."/>
            <person name="Ollivier B."/>
            <person name="Rattei T."/>
            <person name="Klenk H.-P."/>
            <person name="Wagner M."/>
            <person name="Loy A."/>
            <person name="Woyke T."/>
        </authorList>
    </citation>
    <scope>NUCLEOTIDE SEQUENCE [LARGE SCALE GENOMIC DNA]</scope>
    <source>
        <strain evidence="3">ATCC 19365 / DSM 765 / NCIMB 8382 / VKM B-1628</strain>
    </source>
</reference>
<name>G7WFR7_DESOD</name>
<dbReference type="InterPro" id="IPR017853">
    <property type="entry name" value="GH"/>
</dbReference>
<dbReference type="PATRIC" id="fig|768706.3.peg.3471"/>
<dbReference type="AlphaFoldDB" id="G7WFR7"/>
<dbReference type="Gene3D" id="3.20.20.80">
    <property type="entry name" value="Glycosidases"/>
    <property type="match status" value="1"/>
</dbReference>
<protein>
    <submittedName>
        <fullName evidence="2">Putative glycosyl hydrolase</fullName>
    </submittedName>
</protein>
<proteinExistence type="predicted"/>
<evidence type="ECO:0000259" key="1">
    <source>
        <dbReference type="PROSITE" id="PS51910"/>
    </source>
</evidence>
<dbReference type="KEGG" id="dor:Desor_3445"/>
<dbReference type="GO" id="GO:0005975">
    <property type="term" value="P:carbohydrate metabolic process"/>
    <property type="evidence" value="ECO:0007669"/>
    <property type="project" value="InterPro"/>
</dbReference>
<dbReference type="PANTHER" id="PTHR46066">
    <property type="entry name" value="CHITINASE DOMAIN-CONTAINING PROTEIN 1 FAMILY MEMBER"/>
    <property type="match status" value="1"/>
</dbReference>
<feature type="domain" description="GH18" evidence="1">
    <location>
        <begin position="25"/>
        <end position="334"/>
    </location>
</feature>
<dbReference type="GO" id="GO:0008061">
    <property type="term" value="F:chitin binding"/>
    <property type="evidence" value="ECO:0007669"/>
    <property type="project" value="InterPro"/>
</dbReference>
<reference evidence="2 3" key="2">
    <citation type="journal article" date="2012" name="J. Bacteriol.">
        <title>Complete genome sequences of Desulfosporosinus orientis DSM765T, Desulfosporosinus youngiae DSM17734T, Desulfosporosinus meridiei DSM13257T, and Desulfosporosinus acidiphilus DSM22704T.</title>
        <authorList>
            <person name="Pester M."/>
            <person name="Brambilla E."/>
            <person name="Alazard D."/>
            <person name="Rattei T."/>
            <person name="Weinmaier T."/>
            <person name="Han J."/>
            <person name="Lucas S."/>
            <person name="Lapidus A."/>
            <person name="Cheng J.F."/>
            <person name="Goodwin L."/>
            <person name="Pitluck S."/>
            <person name="Peters L."/>
            <person name="Ovchinnikova G."/>
            <person name="Teshima H."/>
            <person name="Detter J.C."/>
            <person name="Han C.S."/>
            <person name="Tapia R."/>
            <person name="Land M.L."/>
            <person name="Hauser L."/>
            <person name="Kyrpides N.C."/>
            <person name="Ivanova N.N."/>
            <person name="Pagani I."/>
            <person name="Huntmann M."/>
            <person name="Wei C.L."/>
            <person name="Davenport K.W."/>
            <person name="Daligault H."/>
            <person name="Chain P.S."/>
            <person name="Chen A."/>
            <person name="Mavromatis K."/>
            <person name="Markowitz V."/>
            <person name="Szeto E."/>
            <person name="Mikhailova N."/>
            <person name="Pati A."/>
            <person name="Wagner M."/>
            <person name="Woyke T."/>
            <person name="Ollivier B."/>
            <person name="Klenk H.P."/>
            <person name="Spring S."/>
            <person name="Loy A."/>
        </authorList>
    </citation>
    <scope>NUCLEOTIDE SEQUENCE [LARGE SCALE GENOMIC DNA]</scope>
    <source>
        <strain evidence="3">ATCC 19365 / DSM 765 / NCIMB 8382 / VKM B-1628</strain>
    </source>
</reference>
<dbReference type="Gene3D" id="3.10.50.10">
    <property type="match status" value="1"/>
</dbReference>
<dbReference type="HOGENOM" id="CLU_037415_2_0_9"/>
<gene>
    <name evidence="2" type="ordered locus">Desor_3445</name>
</gene>
<dbReference type="SUPFAM" id="SSF51445">
    <property type="entry name" value="(Trans)glycosidases"/>
    <property type="match status" value="1"/>
</dbReference>
<accession>G7WFR7</accession>
<evidence type="ECO:0000313" key="3">
    <source>
        <dbReference type="Proteomes" id="UP000006346"/>
    </source>
</evidence>
<dbReference type="SMART" id="SM00636">
    <property type="entry name" value="Glyco_18"/>
    <property type="match status" value="1"/>
</dbReference>
<dbReference type="PANTHER" id="PTHR46066:SF2">
    <property type="entry name" value="CHITINASE DOMAIN-CONTAINING PROTEIN 1"/>
    <property type="match status" value="1"/>
</dbReference>
<dbReference type="InterPro" id="IPR001223">
    <property type="entry name" value="Glyco_hydro18_cat"/>
</dbReference>
<dbReference type="InterPro" id="IPR011583">
    <property type="entry name" value="Chitinase_II/V-like_cat"/>
</dbReference>
<organism evidence="2 3">
    <name type="scientific">Desulfosporosinus orientis (strain ATCC 19365 / DSM 765 / NCIMB 8382 / VKM B-1628 / Singapore I)</name>
    <name type="common">Desulfotomaculum orientis</name>
    <dbReference type="NCBI Taxonomy" id="768706"/>
    <lineage>
        <taxon>Bacteria</taxon>
        <taxon>Bacillati</taxon>
        <taxon>Bacillota</taxon>
        <taxon>Clostridia</taxon>
        <taxon>Eubacteriales</taxon>
        <taxon>Desulfitobacteriaceae</taxon>
        <taxon>Desulfosporosinus</taxon>
    </lineage>
</organism>
<dbReference type="Proteomes" id="UP000006346">
    <property type="component" value="Chromosome"/>
</dbReference>
<dbReference type="eggNOG" id="COG3858">
    <property type="taxonomic scope" value="Bacteria"/>
</dbReference>